<dbReference type="InterPro" id="IPR050834">
    <property type="entry name" value="Glycosyltransf_2"/>
</dbReference>
<feature type="domain" description="Glycosyltransferase 2-like" evidence="1">
    <location>
        <begin position="563"/>
        <end position="740"/>
    </location>
</feature>
<organism evidence="2 3">
    <name type="scientific">Pantoea cypripedii</name>
    <name type="common">Pectobacterium cypripedii</name>
    <name type="synonym">Erwinia cypripedii</name>
    <dbReference type="NCBI Taxonomy" id="55209"/>
    <lineage>
        <taxon>Bacteria</taxon>
        <taxon>Pseudomonadati</taxon>
        <taxon>Pseudomonadota</taxon>
        <taxon>Gammaproteobacteria</taxon>
        <taxon>Enterobacterales</taxon>
        <taxon>Erwiniaceae</taxon>
        <taxon>Pantoea</taxon>
    </lineage>
</organism>
<dbReference type="OrthoDB" id="9179784at2"/>
<proteinExistence type="predicted"/>
<reference evidence="2 3" key="1">
    <citation type="journal article" date="2017" name="Antonie Van Leeuwenhoek">
        <title>Phylogenomic resolution of the bacterial genus Pantoea and its relationship with Erwinia and Tatumella.</title>
        <authorList>
            <person name="Palmer M."/>
            <person name="Steenkamp E.T."/>
            <person name="Coetzee M.P."/>
            <person name="Chan W.Y."/>
            <person name="van Zyl E."/>
            <person name="De Maayer P."/>
            <person name="Coutinho T.A."/>
            <person name="Blom J."/>
            <person name="Smits T.H."/>
            <person name="Duffy B."/>
            <person name="Venter S.N."/>
        </authorList>
    </citation>
    <scope>NUCLEOTIDE SEQUENCE [LARGE SCALE GENOMIC DNA]</scope>
    <source>
        <strain evidence="2 3">LMG 2657</strain>
    </source>
</reference>
<evidence type="ECO:0000313" key="3">
    <source>
        <dbReference type="Proteomes" id="UP000193749"/>
    </source>
</evidence>
<dbReference type="SUPFAM" id="SSF53756">
    <property type="entry name" value="UDP-Glycosyltransferase/glycogen phosphorylase"/>
    <property type="match status" value="1"/>
</dbReference>
<accession>A0A1X1F0J4</accession>
<dbReference type="InterPro" id="IPR001173">
    <property type="entry name" value="Glyco_trans_2-like"/>
</dbReference>
<dbReference type="Pfam" id="PF00535">
    <property type="entry name" value="Glycos_transf_2"/>
    <property type="match status" value="2"/>
</dbReference>
<dbReference type="Gene3D" id="3.40.50.2000">
    <property type="entry name" value="Glycogen Phosphorylase B"/>
    <property type="match status" value="1"/>
</dbReference>
<feature type="domain" description="Glycosyltransferase 2-like" evidence="1">
    <location>
        <begin position="8"/>
        <end position="117"/>
    </location>
</feature>
<comment type="caution">
    <text evidence="2">The sequence shown here is derived from an EMBL/GenBank/DDBJ whole genome shotgun (WGS) entry which is preliminary data.</text>
</comment>
<sequence>MNHSPLVSIIITAYFPVWLEGALNSALAQDHPNCEILVADVSGTEFVAQRLQPYLNQPGHPVRHLIYPARHPEAIAEAIREARGELINVLSYTDLLASNAISTLVGALDTTPQAVLALSKRNRMDAAGEPLADILSTAAFLPESGVIKGTDLLRYQCRLGYNLLGDLSAALMRRDMLLALMPDNGALLSIEGEALPEIGALVLYSKLLPQGDVVWFPQALCTVRVSDLYVQPHMKEGEDHIRIPREKLIQQLRKAVWYINAKGPSDIVRVTSLTQPDQTTQYNMRQQQYQALSNSTLNHWNAVRQLTPAHQAALMQMSAEVTQPVCVAVVITVTPDNAALLDETVTSLAAFSSPLLTLLPMLVGAVSDNQAGVLAFPAAAEQRLPVINQLIHDQDANWFIFVEAGTRFNASGLIALASTLPSRDDVLALYADEYFFINGEPSGLAFRPDFNLDMLLSSPKTMAQHWLFRRELLLAAEGFDLNYPQAAELDLMVKLIESQGLNVVGHLAEPLLTAHLRARDVAVDAGIIQRHLQNRGYANAEIALDNYYNYRLRYNHEAQPKVSIVILAGQSLPALITCVTTLMEKTRYQHYELLLVADCQHSPERDNWLSAIATVDPQRIRVIQYPHPWHQGAMSNLAAEQAQGEYLMFMHSELAIADGDWLDNLLNHGQRPEVAIVGGKQLSANNKVRHAGYILGINGVVGDVLRGHDDKDPSALGRLHLDQNYSAVSGDFMLVRFAVFAALNGFDESQPLFSDVDLCLRAREQGYLTVWTPYARIMRAAERKSPFAGVTIKTAAQLKQQEEDKLLQRWLPLVGHDPAYNTNLSLRSRHFDISNDSEMNWRPVQRAALPQLLLHHSDTAGCGHYRMLQPLYAMQMEGKAQGNASLSLLNLSEVAQYRPDSLIIQRRYAPAFHSWIERAGKMPDMFKVFELDDYILNLPMKHYNRANFSQEISGLLRKSLSYFDRFVVSTPPLAESLATFHPDIQVVLNRLPVNWWGNLHSLRGQGRKPRVGWAGGSSHQGDLEMIADVVKALANDVEWVFMGMCPEKLRPYVHEHHAGVDISLYPAALAALNLDLALAPVEDNIFNICKSNLRLMEYGACGIPVICSDVECYRHTDLPVTRVKNRFKDWVDAIRMHLSDADASERNGLALQTLVRDEWMLTGTHLDNWLKAWTA</sequence>
<dbReference type="SUPFAM" id="SSF53448">
    <property type="entry name" value="Nucleotide-diphospho-sugar transferases"/>
    <property type="match status" value="3"/>
</dbReference>
<gene>
    <name evidence="2" type="ORF">HA50_11570</name>
</gene>
<evidence type="ECO:0000259" key="1">
    <source>
        <dbReference type="Pfam" id="PF00535"/>
    </source>
</evidence>
<dbReference type="EMBL" id="MLJI01000001">
    <property type="protein sequence ID" value="ORM95772.1"/>
    <property type="molecule type" value="Genomic_DNA"/>
</dbReference>
<dbReference type="PANTHER" id="PTHR43685">
    <property type="entry name" value="GLYCOSYLTRANSFERASE"/>
    <property type="match status" value="1"/>
</dbReference>
<dbReference type="Proteomes" id="UP000193749">
    <property type="component" value="Unassembled WGS sequence"/>
</dbReference>
<protein>
    <submittedName>
        <fullName evidence="2">O-antigen biosynthesis protein</fullName>
    </submittedName>
</protein>
<evidence type="ECO:0000313" key="2">
    <source>
        <dbReference type="EMBL" id="ORM95772.1"/>
    </source>
</evidence>
<name>A0A1X1F0J4_PANCY</name>
<dbReference type="RefSeq" id="WP_084878491.1">
    <property type="nucleotide sequence ID" value="NZ_JAGGMY010000001.1"/>
</dbReference>
<dbReference type="InterPro" id="IPR029044">
    <property type="entry name" value="Nucleotide-diphossugar_trans"/>
</dbReference>
<keyword evidence="3" id="KW-1185">Reference proteome</keyword>
<dbReference type="STRING" id="55209.HA50_11570"/>
<dbReference type="AlphaFoldDB" id="A0A1X1F0J4"/>
<dbReference type="Gene3D" id="3.90.550.10">
    <property type="entry name" value="Spore Coat Polysaccharide Biosynthesis Protein SpsA, Chain A"/>
    <property type="match status" value="2"/>
</dbReference>
<dbReference type="PANTHER" id="PTHR43685:SF2">
    <property type="entry name" value="GLYCOSYLTRANSFERASE 2-LIKE DOMAIN-CONTAINING PROTEIN"/>
    <property type="match status" value="1"/>
</dbReference>